<feature type="compositionally biased region" description="Low complexity" evidence="1">
    <location>
        <begin position="314"/>
        <end position="327"/>
    </location>
</feature>
<dbReference type="OrthoDB" id="3387554at2"/>
<evidence type="ECO:0000256" key="2">
    <source>
        <dbReference type="SAM" id="Phobius"/>
    </source>
</evidence>
<dbReference type="Proteomes" id="UP000267081">
    <property type="component" value="Unassembled WGS sequence"/>
</dbReference>
<evidence type="ECO:0000256" key="1">
    <source>
        <dbReference type="SAM" id="MobiDB-lite"/>
    </source>
</evidence>
<proteinExistence type="predicted"/>
<keyword evidence="2" id="KW-0812">Transmembrane</keyword>
<dbReference type="EMBL" id="RSEC01000036">
    <property type="protein sequence ID" value="RSD19486.1"/>
    <property type="molecule type" value="Genomic_DNA"/>
</dbReference>
<keyword evidence="2" id="KW-1133">Transmembrane helix</keyword>
<name>A0A427TAL9_9PSEU</name>
<keyword evidence="2" id="KW-0472">Membrane</keyword>
<accession>A0A427TAL9</accession>
<feature type="region of interest" description="Disordered" evidence="1">
    <location>
        <begin position="301"/>
        <end position="349"/>
    </location>
</feature>
<feature type="transmembrane region" description="Helical" evidence="2">
    <location>
        <begin position="60"/>
        <end position="80"/>
    </location>
</feature>
<evidence type="ECO:0000313" key="4">
    <source>
        <dbReference type="Proteomes" id="UP000267081"/>
    </source>
</evidence>
<dbReference type="RefSeq" id="WP_125308203.1">
    <property type="nucleotide sequence ID" value="NZ_RSEC01000036.1"/>
</dbReference>
<gene>
    <name evidence="3" type="ORF">EIY87_14380</name>
</gene>
<protein>
    <recommendedName>
        <fullName evidence="5">CU044_5270 family protein</fullName>
    </recommendedName>
</protein>
<feature type="compositionally biased region" description="Polar residues" evidence="1">
    <location>
        <begin position="328"/>
        <end position="341"/>
    </location>
</feature>
<evidence type="ECO:0000313" key="3">
    <source>
        <dbReference type="EMBL" id="RSD19486.1"/>
    </source>
</evidence>
<reference evidence="3 4" key="1">
    <citation type="submission" date="2018-12" db="EMBL/GenBank/DDBJ databases">
        <title>Amycolatopsis eburnea sp. nov. actinomycete associate with arbuscular mycorrhiza fungal spore.</title>
        <authorList>
            <person name="Lumyong S."/>
            <person name="Chaiya L."/>
        </authorList>
    </citation>
    <scope>NUCLEOTIDE SEQUENCE [LARGE SCALE GENOMIC DNA]</scope>
    <source>
        <strain evidence="3 4">GLM-1</strain>
    </source>
</reference>
<sequence>MREDNVRKIWSEAELDAALSDLHGDVDAENGLAFARATLMAAAGGAEAPPPETRKAPWRWLAVAAAVVLLVGGLAVVTSLRPSAPEPSRPAATLTDLDRPLEPGEFRYAQKLSWVPETSNGTQVQVQRKVELWIPADPKDLWHRRTSSTGAVRGLHPGEAMRVDQTPTDEYGPGGRFPGEPSVPGTALPHWNTPFQNWLSPDAALVASLVPDRGTLVKRLQFDTIDTTDDGRMHSATESLTMVRRVLELGLAPKDVRFALRDALTDVEGIFETPGHTPDGRPATVIAAKDTGQRFYLDPTTAQPLAWDFPPGTPTTTTPLRTNQTSPSSGISPPVATTSRETPLPPVLKTTPETLYSYAITRTSG</sequence>
<comment type="caution">
    <text evidence="3">The sequence shown here is derived from an EMBL/GenBank/DDBJ whole genome shotgun (WGS) entry which is preliminary data.</text>
</comment>
<keyword evidence="4" id="KW-1185">Reference proteome</keyword>
<evidence type="ECO:0008006" key="5">
    <source>
        <dbReference type="Google" id="ProtNLM"/>
    </source>
</evidence>
<organism evidence="3 4">
    <name type="scientific">Amycolatopsis eburnea</name>
    <dbReference type="NCBI Taxonomy" id="2267691"/>
    <lineage>
        <taxon>Bacteria</taxon>
        <taxon>Bacillati</taxon>
        <taxon>Actinomycetota</taxon>
        <taxon>Actinomycetes</taxon>
        <taxon>Pseudonocardiales</taxon>
        <taxon>Pseudonocardiaceae</taxon>
        <taxon>Amycolatopsis</taxon>
    </lineage>
</organism>
<dbReference type="AlphaFoldDB" id="A0A427TAL9"/>